<evidence type="ECO:0000256" key="4">
    <source>
        <dbReference type="ARBA" id="ARBA00022827"/>
    </source>
</evidence>
<gene>
    <name evidence="10" type="ORF">A5642_28615</name>
</gene>
<keyword evidence="3 6" id="KW-0285">Flavoprotein</keyword>
<dbReference type="Gene3D" id="3.50.50.60">
    <property type="entry name" value="FAD/NAD(P)-binding domain"/>
    <property type="match status" value="1"/>
</dbReference>
<dbReference type="PIRSF" id="PIRSF000137">
    <property type="entry name" value="Alcohol_oxidase"/>
    <property type="match status" value="1"/>
</dbReference>
<evidence type="ECO:0000256" key="6">
    <source>
        <dbReference type="RuleBase" id="RU003968"/>
    </source>
</evidence>
<dbReference type="Pfam" id="PF05199">
    <property type="entry name" value="GMC_oxred_C"/>
    <property type="match status" value="1"/>
</dbReference>
<accession>A0A1A0M737</accession>
<protein>
    <submittedName>
        <fullName evidence="10">GMC oxidoreductase</fullName>
    </submittedName>
</protein>
<dbReference type="Proteomes" id="UP000093962">
    <property type="component" value="Unassembled WGS sequence"/>
</dbReference>
<dbReference type="RefSeq" id="WP_064860317.1">
    <property type="nucleotide sequence ID" value="NZ_LZSF01000238.1"/>
</dbReference>
<name>A0A1A0M737_MYCMU</name>
<feature type="domain" description="Glucose-methanol-choline oxidoreductase N-terminal" evidence="8">
    <location>
        <begin position="80"/>
        <end position="103"/>
    </location>
</feature>
<dbReference type="InterPro" id="IPR000172">
    <property type="entry name" value="GMC_OxRdtase_N"/>
</dbReference>
<evidence type="ECO:0000259" key="8">
    <source>
        <dbReference type="PROSITE" id="PS00623"/>
    </source>
</evidence>
<evidence type="ECO:0000256" key="2">
    <source>
        <dbReference type="ARBA" id="ARBA00010790"/>
    </source>
</evidence>
<proteinExistence type="inferred from homology"/>
<evidence type="ECO:0000256" key="1">
    <source>
        <dbReference type="ARBA" id="ARBA00001974"/>
    </source>
</evidence>
<evidence type="ECO:0000256" key="7">
    <source>
        <dbReference type="SAM" id="MobiDB-lite"/>
    </source>
</evidence>
<feature type="compositionally biased region" description="Polar residues" evidence="7">
    <location>
        <begin position="542"/>
        <end position="560"/>
    </location>
</feature>
<feature type="region of interest" description="Disordered" evidence="7">
    <location>
        <begin position="533"/>
        <end position="569"/>
    </location>
</feature>
<dbReference type="InterPro" id="IPR012132">
    <property type="entry name" value="GMC_OxRdtase"/>
</dbReference>
<evidence type="ECO:0000256" key="5">
    <source>
        <dbReference type="PIRSR" id="PIRSR000137-2"/>
    </source>
</evidence>
<feature type="binding site" evidence="5">
    <location>
        <begin position="90"/>
        <end position="93"/>
    </location>
    <ligand>
        <name>FAD</name>
        <dbReference type="ChEBI" id="CHEBI:57692"/>
    </ligand>
</feature>
<comment type="similarity">
    <text evidence="2 6">Belongs to the GMC oxidoreductase family.</text>
</comment>
<evidence type="ECO:0000256" key="3">
    <source>
        <dbReference type="ARBA" id="ARBA00022630"/>
    </source>
</evidence>
<dbReference type="SUPFAM" id="SSF54373">
    <property type="entry name" value="FAD-linked reductases, C-terminal domain"/>
    <property type="match status" value="1"/>
</dbReference>
<dbReference type="EMBL" id="LZSF01000238">
    <property type="protein sequence ID" value="OBA81192.1"/>
    <property type="molecule type" value="Genomic_DNA"/>
</dbReference>
<dbReference type="GO" id="GO:0050660">
    <property type="term" value="F:flavin adenine dinucleotide binding"/>
    <property type="evidence" value="ECO:0007669"/>
    <property type="project" value="InterPro"/>
</dbReference>
<dbReference type="InterPro" id="IPR007867">
    <property type="entry name" value="GMC_OxRtase_C"/>
</dbReference>
<sequence length="569" mass="60810">MATFDYLVVGAGTAGCVLANRLSADPRNRVLLIEAGGHARSPYLRVPKLGSRLFGNPRYIWQHQTIPLGHDGTTEFWPRGKVLGGSSSVNGMVYNRGQKADFDELEQLGNRGWGWDNILAAYRSFEHNTIGQSSTRGFGGELAISVVPDPDPLALTTIAAGTNLGMRPLADLNESDEPRIGLSPATIHNGRRVSAATAFLDPVRLRPNLQVLTGATAERLEFTRGRATGVVLRMGSLSMVVRAKREVVLTLGALGSPKLLQLSGIGPGDVLAAAGVPRYLERANVGRRMRDHRTLVNTYRLNRNIGHNRHLSTTCGKVRSTVRYAATGRGPLAAPTGDVLAFFKTAPDQPRVDGQMLVTALTLAGVGGTVERLPGVSCMGEILRPTSEGSVWISSPDPDHPLMIDPNYLATAHDRTAAIGVLRTMREVFQQSPIADLIATELTPGPDAQSDDELLHAAMAQGLTGFHAIGTCGMGPDDDDIVDDQLRVRGIDGLRVADLSIMPIMLSGNTNAPTMAMAARAADLILDTPVRAGRHRGHRPTIDSSRPSNLTPSPSWSSARNGARSVATM</sequence>
<evidence type="ECO:0000313" key="11">
    <source>
        <dbReference type="Proteomes" id="UP000093962"/>
    </source>
</evidence>
<feature type="binding site" evidence="5">
    <location>
        <position position="82"/>
    </location>
    <ligand>
        <name>FAD</name>
        <dbReference type="ChEBI" id="CHEBI:57692"/>
    </ligand>
</feature>
<evidence type="ECO:0000313" key="10">
    <source>
        <dbReference type="EMBL" id="OBA81192.1"/>
    </source>
</evidence>
<dbReference type="PANTHER" id="PTHR11552">
    <property type="entry name" value="GLUCOSE-METHANOL-CHOLINE GMC OXIDOREDUCTASE"/>
    <property type="match status" value="1"/>
</dbReference>
<dbReference type="AlphaFoldDB" id="A0A1A0M737"/>
<dbReference type="Pfam" id="PF00732">
    <property type="entry name" value="GMC_oxred_N"/>
    <property type="match status" value="1"/>
</dbReference>
<dbReference type="OrthoDB" id="9785276at2"/>
<keyword evidence="4 5" id="KW-0274">FAD</keyword>
<dbReference type="PROSITE" id="PS00623">
    <property type="entry name" value="GMC_OXRED_1"/>
    <property type="match status" value="1"/>
</dbReference>
<reference evidence="10 11" key="1">
    <citation type="submission" date="2016-06" db="EMBL/GenBank/DDBJ databases">
        <authorList>
            <person name="Kjaerup R.B."/>
            <person name="Dalgaard T.S."/>
            <person name="Juul-Madsen H.R."/>
        </authorList>
    </citation>
    <scope>NUCLEOTIDE SEQUENCE [LARGE SCALE GENOMIC DNA]</scope>
    <source>
        <strain evidence="10 11">1199456.5</strain>
    </source>
</reference>
<dbReference type="PROSITE" id="PS00624">
    <property type="entry name" value="GMC_OXRED_2"/>
    <property type="match status" value="1"/>
</dbReference>
<comment type="cofactor">
    <cofactor evidence="1 5">
        <name>FAD</name>
        <dbReference type="ChEBI" id="CHEBI:57692"/>
    </cofactor>
</comment>
<feature type="domain" description="Glucose-methanol-choline oxidoreductase N-terminal" evidence="9">
    <location>
        <begin position="252"/>
        <end position="266"/>
    </location>
</feature>
<dbReference type="PANTHER" id="PTHR11552:SF147">
    <property type="entry name" value="CHOLINE DEHYDROGENASE, MITOCHONDRIAL"/>
    <property type="match status" value="1"/>
</dbReference>
<evidence type="ECO:0000259" key="9">
    <source>
        <dbReference type="PROSITE" id="PS00624"/>
    </source>
</evidence>
<dbReference type="SUPFAM" id="SSF51905">
    <property type="entry name" value="FAD/NAD(P)-binding domain"/>
    <property type="match status" value="1"/>
</dbReference>
<dbReference type="InterPro" id="IPR036188">
    <property type="entry name" value="FAD/NAD-bd_sf"/>
</dbReference>
<dbReference type="GO" id="GO:0016614">
    <property type="term" value="F:oxidoreductase activity, acting on CH-OH group of donors"/>
    <property type="evidence" value="ECO:0007669"/>
    <property type="project" value="InterPro"/>
</dbReference>
<dbReference type="Gene3D" id="3.30.560.10">
    <property type="entry name" value="Glucose Oxidase, domain 3"/>
    <property type="match status" value="1"/>
</dbReference>
<organism evidence="10 11">
    <name type="scientific">Mycolicibacterium mucogenicum</name>
    <name type="common">Mycobacterium mucogenicum</name>
    <dbReference type="NCBI Taxonomy" id="56689"/>
    <lineage>
        <taxon>Bacteria</taxon>
        <taxon>Bacillati</taxon>
        <taxon>Actinomycetota</taxon>
        <taxon>Actinomycetes</taxon>
        <taxon>Mycobacteriales</taxon>
        <taxon>Mycobacteriaceae</taxon>
        <taxon>Mycolicibacterium</taxon>
    </lineage>
</organism>
<comment type="caution">
    <text evidence="10">The sequence shown here is derived from an EMBL/GenBank/DDBJ whole genome shotgun (WGS) entry which is preliminary data.</text>
</comment>